<dbReference type="EC" id="2.3.1.39" evidence="1 6"/>
<evidence type="ECO:0000256" key="4">
    <source>
        <dbReference type="ARBA" id="ARBA00023315"/>
    </source>
</evidence>
<dbReference type="GO" id="GO:0004314">
    <property type="term" value="F:[acyl-carrier-protein] S-malonyltransferase activity"/>
    <property type="evidence" value="ECO:0007669"/>
    <property type="project" value="UniProtKB-EC"/>
</dbReference>
<evidence type="ECO:0000256" key="5">
    <source>
        <dbReference type="ARBA" id="ARBA00048462"/>
    </source>
</evidence>
<evidence type="ECO:0000256" key="2">
    <source>
        <dbReference type="ARBA" id="ARBA00018953"/>
    </source>
</evidence>
<sequence>MTRAFVFPGQGSQAVGMGRELAEAFEVARRTFEEVDDALNQRLSRLMVEGPEADLTLTENAQPALMAVSVAVLRVLESEGGVDLAKHASFVAGHSLGEYSALCAAGAFTLADTARLLKKRGQAMQKAVPVGKGGMAALLGADPEQAQAIAADAAQGEVCSVANDNSAGQVVISGSADAIDRAIALAAERGLKRSVRLPVSAPFHCSLMQPAADAMAEALAAVTISAPVVPVIANVTASAVSDPNAIRKLLVEQVTGMVRWRESVLFMKEQGVTTLVEIGSGKVLAGLTKRIDKELSASSVGTPADVESFLKTL</sequence>
<dbReference type="SUPFAM" id="SSF55048">
    <property type="entry name" value="Probable ACP-binding domain of malonyl-CoA ACP transacylase"/>
    <property type="match status" value="1"/>
</dbReference>
<feature type="active site" evidence="7">
    <location>
        <position position="204"/>
    </location>
</feature>
<dbReference type="AlphaFoldDB" id="A0A3S0WYT4"/>
<dbReference type="Gene3D" id="3.30.70.250">
    <property type="entry name" value="Malonyl-CoA ACP transacylase, ACP-binding"/>
    <property type="match status" value="1"/>
</dbReference>
<keyword evidence="10" id="KW-1185">Reference proteome</keyword>
<dbReference type="InterPro" id="IPR016036">
    <property type="entry name" value="Malonyl_transacylase_ACP-bd"/>
</dbReference>
<accession>A0A3S0WYT4</accession>
<dbReference type="Proteomes" id="UP000280346">
    <property type="component" value="Unassembled WGS sequence"/>
</dbReference>
<comment type="caution">
    <text evidence="9">The sequence shown here is derived from an EMBL/GenBank/DDBJ whole genome shotgun (WGS) entry which is preliminary data.</text>
</comment>
<dbReference type="PANTHER" id="PTHR42681">
    <property type="entry name" value="MALONYL-COA-ACYL CARRIER PROTEIN TRANSACYLASE, MITOCHONDRIAL"/>
    <property type="match status" value="1"/>
</dbReference>
<evidence type="ECO:0000256" key="3">
    <source>
        <dbReference type="ARBA" id="ARBA00022679"/>
    </source>
</evidence>
<dbReference type="SUPFAM" id="SSF52151">
    <property type="entry name" value="FabD/lysophospholipase-like"/>
    <property type="match status" value="1"/>
</dbReference>
<feature type="domain" description="Malonyl-CoA:ACP transacylase (MAT)" evidence="8">
    <location>
        <begin position="6"/>
        <end position="312"/>
    </location>
</feature>
<dbReference type="GO" id="GO:0005829">
    <property type="term" value="C:cytosol"/>
    <property type="evidence" value="ECO:0007669"/>
    <property type="project" value="TreeGrafter"/>
</dbReference>
<dbReference type="Pfam" id="PF00698">
    <property type="entry name" value="Acyl_transf_1"/>
    <property type="match status" value="1"/>
</dbReference>
<dbReference type="InterPro" id="IPR050858">
    <property type="entry name" value="Mal-CoA-ACP_Trans/PKS_FabD"/>
</dbReference>
<dbReference type="RefSeq" id="WP_126998983.1">
    <property type="nucleotide sequence ID" value="NZ_JBNPXW010000002.1"/>
</dbReference>
<gene>
    <name evidence="9" type="primary">fabD</name>
    <name evidence="9" type="ORF">EJ913_14355</name>
</gene>
<dbReference type="PIRSF" id="PIRSF000446">
    <property type="entry name" value="Mct"/>
    <property type="match status" value="1"/>
</dbReference>
<dbReference type="InterPro" id="IPR001227">
    <property type="entry name" value="Ac_transferase_dom_sf"/>
</dbReference>
<keyword evidence="3 6" id="KW-0808">Transferase</keyword>
<feature type="active site" evidence="7">
    <location>
        <position position="95"/>
    </location>
</feature>
<dbReference type="NCBIfam" id="TIGR00128">
    <property type="entry name" value="fabD"/>
    <property type="match status" value="1"/>
</dbReference>
<evidence type="ECO:0000256" key="1">
    <source>
        <dbReference type="ARBA" id="ARBA00013258"/>
    </source>
</evidence>
<dbReference type="GO" id="GO:0006633">
    <property type="term" value="P:fatty acid biosynthetic process"/>
    <property type="evidence" value="ECO:0007669"/>
    <property type="project" value="TreeGrafter"/>
</dbReference>
<reference evidence="9 10" key="1">
    <citation type="submission" date="2018-12" db="EMBL/GenBank/DDBJ databases">
        <authorList>
            <person name="Yang Y."/>
        </authorList>
    </citation>
    <scope>NUCLEOTIDE SEQUENCE [LARGE SCALE GENOMIC DNA]</scope>
    <source>
        <strain evidence="9 10">GSF71</strain>
    </source>
</reference>
<comment type="catalytic activity">
    <reaction evidence="5 6">
        <text>holo-[ACP] + malonyl-CoA = malonyl-[ACP] + CoA</text>
        <dbReference type="Rhea" id="RHEA:41792"/>
        <dbReference type="Rhea" id="RHEA-COMP:9623"/>
        <dbReference type="Rhea" id="RHEA-COMP:9685"/>
        <dbReference type="ChEBI" id="CHEBI:57287"/>
        <dbReference type="ChEBI" id="CHEBI:57384"/>
        <dbReference type="ChEBI" id="CHEBI:64479"/>
        <dbReference type="ChEBI" id="CHEBI:78449"/>
        <dbReference type="EC" id="2.3.1.39"/>
    </reaction>
</comment>
<proteinExistence type="inferred from homology"/>
<dbReference type="InterPro" id="IPR004410">
    <property type="entry name" value="Malonyl_CoA-ACP_transAc_FabD"/>
</dbReference>
<dbReference type="SMART" id="SM00827">
    <property type="entry name" value="PKS_AT"/>
    <property type="match status" value="1"/>
</dbReference>
<dbReference type="OrthoDB" id="9808564at2"/>
<evidence type="ECO:0000256" key="7">
    <source>
        <dbReference type="PIRSR" id="PIRSR000446-1"/>
    </source>
</evidence>
<evidence type="ECO:0000256" key="6">
    <source>
        <dbReference type="PIRNR" id="PIRNR000446"/>
    </source>
</evidence>
<dbReference type="InterPro" id="IPR024925">
    <property type="entry name" value="Malonyl_CoA-ACP_transAc"/>
</dbReference>
<dbReference type="InterPro" id="IPR016035">
    <property type="entry name" value="Acyl_Trfase/lysoPLipase"/>
</dbReference>
<dbReference type="Gene3D" id="3.40.366.10">
    <property type="entry name" value="Malonyl-Coenzyme A Acyl Carrier Protein, domain 2"/>
    <property type="match status" value="1"/>
</dbReference>
<keyword evidence="4 6" id="KW-0012">Acyltransferase</keyword>
<dbReference type="FunFam" id="3.30.70.250:FF:000001">
    <property type="entry name" value="Malonyl CoA-acyl carrier protein transacylase"/>
    <property type="match status" value="1"/>
</dbReference>
<evidence type="ECO:0000313" key="10">
    <source>
        <dbReference type="Proteomes" id="UP000280346"/>
    </source>
</evidence>
<dbReference type="InterPro" id="IPR014043">
    <property type="entry name" value="Acyl_transferase_dom"/>
</dbReference>
<comment type="similarity">
    <text evidence="6">Belongs to the fabD family.</text>
</comment>
<evidence type="ECO:0000313" key="9">
    <source>
        <dbReference type="EMBL" id="RUQ70180.1"/>
    </source>
</evidence>
<name>A0A3S0WYT4_9PROT</name>
<evidence type="ECO:0000259" key="8">
    <source>
        <dbReference type="SMART" id="SM00827"/>
    </source>
</evidence>
<dbReference type="EMBL" id="RZIJ01000010">
    <property type="protein sequence ID" value="RUQ70180.1"/>
    <property type="molecule type" value="Genomic_DNA"/>
</dbReference>
<protein>
    <recommendedName>
        <fullName evidence="2 6">Malonyl CoA-acyl carrier protein transacylase</fullName>
        <ecNumber evidence="1 6">2.3.1.39</ecNumber>
    </recommendedName>
</protein>
<dbReference type="PANTHER" id="PTHR42681:SF1">
    <property type="entry name" value="MALONYL-COA-ACYL CARRIER PROTEIN TRANSACYLASE, MITOCHONDRIAL"/>
    <property type="match status" value="1"/>
</dbReference>
<organism evidence="9 10">
    <name type="scientific">Azospirillum doebereinerae</name>
    <dbReference type="NCBI Taxonomy" id="92933"/>
    <lineage>
        <taxon>Bacteria</taxon>
        <taxon>Pseudomonadati</taxon>
        <taxon>Pseudomonadota</taxon>
        <taxon>Alphaproteobacteria</taxon>
        <taxon>Rhodospirillales</taxon>
        <taxon>Azospirillaceae</taxon>
        <taxon>Azospirillum</taxon>
    </lineage>
</organism>